<evidence type="ECO:0000313" key="2">
    <source>
        <dbReference type="EMBL" id="GHF95159.1"/>
    </source>
</evidence>
<gene>
    <name evidence="2" type="ORF">GCM10017783_03820</name>
</gene>
<name>A0ABQ3JZM5_9DEIO</name>
<dbReference type="EMBL" id="BNAL01000003">
    <property type="protein sequence ID" value="GHF95159.1"/>
    <property type="molecule type" value="Genomic_DNA"/>
</dbReference>
<keyword evidence="3" id="KW-1185">Reference proteome</keyword>
<feature type="transmembrane region" description="Helical" evidence="1">
    <location>
        <begin position="49"/>
        <end position="69"/>
    </location>
</feature>
<sequence length="262" mass="28633">MPETQPITPSHRLQLRWAAGILVIQLLLQSYLLWSRLQSGFAGPSDEAFVVALAVGWGLCLGLLIHAVWRGPLSRLHTFALYAVPTLLLGLPAAMYVSSQGSTTADPEYVEFATRYVRFESRSWLFYPLSCSQVKALDIPDLNRIFAERTAEEVDCFGLNYDGALLAQTVPTLLADMGGQQVTVSDAVPHGSWLVSEATAEMPLYPSRPKPTVPARFVFAGLPLVNHTAPFSAAERALLNQDIASAVVIYGDVQALHERLTP</sequence>
<evidence type="ECO:0000256" key="1">
    <source>
        <dbReference type="SAM" id="Phobius"/>
    </source>
</evidence>
<comment type="caution">
    <text evidence="2">The sequence shown here is derived from an EMBL/GenBank/DDBJ whole genome shotgun (WGS) entry which is preliminary data.</text>
</comment>
<keyword evidence="1" id="KW-1133">Transmembrane helix</keyword>
<dbReference type="RefSeq" id="WP_189641987.1">
    <property type="nucleotide sequence ID" value="NZ_BNAL01000003.1"/>
</dbReference>
<protein>
    <submittedName>
        <fullName evidence="2">Uncharacterized protein</fullName>
    </submittedName>
</protein>
<feature type="transmembrane region" description="Helical" evidence="1">
    <location>
        <begin position="76"/>
        <end position="97"/>
    </location>
</feature>
<dbReference type="Proteomes" id="UP000632154">
    <property type="component" value="Unassembled WGS sequence"/>
</dbReference>
<keyword evidence="1" id="KW-0472">Membrane</keyword>
<accession>A0ABQ3JZM5</accession>
<keyword evidence="1" id="KW-0812">Transmembrane</keyword>
<evidence type="ECO:0000313" key="3">
    <source>
        <dbReference type="Proteomes" id="UP000632154"/>
    </source>
</evidence>
<reference evidence="3" key="1">
    <citation type="journal article" date="2019" name="Int. J. Syst. Evol. Microbiol.">
        <title>The Global Catalogue of Microorganisms (GCM) 10K type strain sequencing project: providing services to taxonomists for standard genome sequencing and annotation.</title>
        <authorList>
            <consortium name="The Broad Institute Genomics Platform"/>
            <consortium name="The Broad Institute Genome Sequencing Center for Infectious Disease"/>
            <person name="Wu L."/>
            <person name="Ma J."/>
        </authorList>
    </citation>
    <scope>NUCLEOTIDE SEQUENCE [LARGE SCALE GENOMIC DNA]</scope>
    <source>
        <strain evidence="3">CGMCC 1.18439</strain>
    </source>
</reference>
<proteinExistence type="predicted"/>
<feature type="transmembrane region" description="Helical" evidence="1">
    <location>
        <begin position="15"/>
        <end position="34"/>
    </location>
</feature>
<organism evidence="2 3">
    <name type="scientific">Deinococcus piscis</name>
    <dbReference type="NCBI Taxonomy" id="394230"/>
    <lineage>
        <taxon>Bacteria</taxon>
        <taxon>Thermotogati</taxon>
        <taxon>Deinococcota</taxon>
        <taxon>Deinococci</taxon>
        <taxon>Deinococcales</taxon>
        <taxon>Deinococcaceae</taxon>
        <taxon>Deinococcus</taxon>
    </lineage>
</organism>